<feature type="transmembrane region" description="Helical" evidence="1">
    <location>
        <begin position="183"/>
        <end position="205"/>
    </location>
</feature>
<organism evidence="2 3">
    <name type="scientific">Mycobacterium adipatum</name>
    <dbReference type="NCBI Taxonomy" id="1682113"/>
    <lineage>
        <taxon>Bacteria</taxon>
        <taxon>Bacillati</taxon>
        <taxon>Actinomycetota</taxon>
        <taxon>Actinomycetes</taxon>
        <taxon>Mycobacteriales</taxon>
        <taxon>Mycobacteriaceae</taxon>
        <taxon>Mycobacterium</taxon>
    </lineage>
</organism>
<evidence type="ECO:0000256" key="1">
    <source>
        <dbReference type="SAM" id="Phobius"/>
    </source>
</evidence>
<keyword evidence="1" id="KW-1133">Transmembrane helix</keyword>
<keyword evidence="1" id="KW-0812">Transmembrane</keyword>
<gene>
    <name evidence="2" type="ORF">A7U43_19490</name>
</gene>
<sequence>MIEHLLLRWVVTALFVISAVECGYAMVLCRRSWPALVSHGLHFAMAVAMAVMAWPAGAALPTTAPMVFFLLAAGWFAARTLIATGHRVADAYHMAMMVAMAWMYAVMGGTLLPRPADGGSAGMGHGGHHGGHAMAGADTSAATAPAFIDALNWLWTVGFAVAAIWWLYLYFSRRRAEPDLPAGRFFGTACQAMMAAGMSIMFAVML</sequence>
<dbReference type="InterPro" id="IPR033458">
    <property type="entry name" value="DUF5134"/>
</dbReference>
<dbReference type="Proteomes" id="UP000077143">
    <property type="component" value="Chromosome"/>
</dbReference>
<feature type="transmembrane region" description="Helical" evidence="1">
    <location>
        <begin position="153"/>
        <end position="171"/>
    </location>
</feature>
<evidence type="ECO:0000313" key="3">
    <source>
        <dbReference type="Proteomes" id="UP000077143"/>
    </source>
</evidence>
<dbReference type="Pfam" id="PF17197">
    <property type="entry name" value="DUF5134"/>
    <property type="match status" value="1"/>
</dbReference>
<feature type="transmembrane region" description="Helical" evidence="1">
    <location>
        <begin position="63"/>
        <end position="82"/>
    </location>
</feature>
<reference evidence="2 3" key="1">
    <citation type="submission" date="2016-05" db="EMBL/GenBank/DDBJ databases">
        <title>Complete genome sequence of a phthalic acid esters degrading Mycobacterium sp. YC-RL4.</title>
        <authorList>
            <person name="Ren L."/>
            <person name="Fan S."/>
            <person name="Ruth N."/>
            <person name="Jia Y."/>
            <person name="Wang J."/>
            <person name="Qiao C."/>
        </authorList>
    </citation>
    <scope>NUCLEOTIDE SEQUENCE [LARGE SCALE GENOMIC DNA]</scope>
    <source>
        <strain evidence="2 3">YC-RL4</strain>
    </source>
</reference>
<dbReference type="KEGG" id="madi:A7U43_19490"/>
<proteinExistence type="predicted"/>
<feature type="transmembrane region" description="Helical" evidence="1">
    <location>
        <begin position="6"/>
        <end position="28"/>
    </location>
</feature>
<keyword evidence="1" id="KW-0472">Membrane</keyword>
<dbReference type="OrthoDB" id="4734452at2"/>
<dbReference type="EMBL" id="CP015596">
    <property type="protein sequence ID" value="ANE81176.1"/>
    <property type="molecule type" value="Genomic_DNA"/>
</dbReference>
<dbReference type="AlphaFoldDB" id="A0A172UQA1"/>
<name>A0A172UQA1_9MYCO</name>
<evidence type="ECO:0000313" key="2">
    <source>
        <dbReference type="EMBL" id="ANE81176.1"/>
    </source>
</evidence>
<feature type="transmembrane region" description="Helical" evidence="1">
    <location>
        <begin position="94"/>
        <end position="112"/>
    </location>
</feature>
<protein>
    <submittedName>
        <fullName evidence="2">DUF5134 domain-containing protein</fullName>
    </submittedName>
</protein>
<dbReference type="RefSeq" id="WP_067998544.1">
    <property type="nucleotide sequence ID" value="NZ_CP015596.1"/>
</dbReference>
<keyword evidence="3" id="KW-1185">Reference proteome</keyword>
<accession>A0A172UQA1</accession>